<reference evidence="1" key="1">
    <citation type="submission" date="2020-04" db="EMBL/GenBank/DDBJ databases">
        <authorList>
            <person name="Chiriac C."/>
            <person name="Salcher M."/>
            <person name="Ghai R."/>
            <person name="Kavagutti S V."/>
        </authorList>
    </citation>
    <scope>NUCLEOTIDE SEQUENCE</scope>
</reference>
<proteinExistence type="predicted"/>
<sequence length="121" mass="12929">MAVPNYTDLFNEGYDDLVAKLSTVVGLQVNNDPRNISPPSVFVNIDSIDGYNYNVAKLNFTLQIITLGPGNLDAQKSLLNILAQIYALNIGVVSGRPTNLDIGGSTLPAYELSVSTVVQTA</sequence>
<gene>
    <name evidence="2" type="ORF">UFOVP1661_6</name>
    <name evidence="1" type="ORF">UFOVP870_10</name>
</gene>
<accession>A0A6J5P636</accession>
<organism evidence="1">
    <name type="scientific">uncultured Caudovirales phage</name>
    <dbReference type="NCBI Taxonomy" id="2100421"/>
    <lineage>
        <taxon>Viruses</taxon>
        <taxon>Duplodnaviria</taxon>
        <taxon>Heunggongvirae</taxon>
        <taxon>Uroviricota</taxon>
        <taxon>Caudoviricetes</taxon>
        <taxon>Peduoviridae</taxon>
        <taxon>Maltschvirus</taxon>
        <taxon>Maltschvirus maltsch</taxon>
    </lineage>
</organism>
<name>A0A6J5P636_9CAUD</name>
<evidence type="ECO:0000313" key="2">
    <source>
        <dbReference type="EMBL" id="CAB4222876.1"/>
    </source>
</evidence>
<protein>
    <recommendedName>
        <fullName evidence="3">Tail completion protein</fullName>
    </recommendedName>
</protein>
<evidence type="ECO:0000313" key="1">
    <source>
        <dbReference type="EMBL" id="CAB4167249.1"/>
    </source>
</evidence>
<dbReference type="EMBL" id="LR796808">
    <property type="protein sequence ID" value="CAB4167249.1"/>
    <property type="molecule type" value="Genomic_DNA"/>
</dbReference>
<evidence type="ECO:0008006" key="3">
    <source>
        <dbReference type="Google" id="ProtNLM"/>
    </source>
</evidence>
<dbReference type="EMBL" id="LR797525">
    <property type="protein sequence ID" value="CAB4222876.1"/>
    <property type="molecule type" value="Genomic_DNA"/>
</dbReference>